<protein>
    <submittedName>
        <fullName evidence="3">Ovule protein</fullName>
    </submittedName>
</protein>
<reference evidence="3" key="1">
    <citation type="submission" date="2017-02" db="UniProtKB">
        <authorList>
            <consortium name="WormBaseParasite"/>
        </authorList>
    </citation>
    <scope>IDENTIFICATION</scope>
</reference>
<evidence type="ECO:0000313" key="2">
    <source>
        <dbReference type="Proteomes" id="UP000267027"/>
    </source>
</evidence>
<dbReference type="WBParaSite" id="ACOC_0000002701-mRNA-1">
    <property type="protein sequence ID" value="ACOC_0000002701-mRNA-1"/>
    <property type="gene ID" value="ACOC_0000002701"/>
</dbReference>
<gene>
    <name evidence="1" type="ORF">ACOC_LOCUS28</name>
</gene>
<dbReference type="Proteomes" id="UP000267027">
    <property type="component" value="Unassembled WGS sequence"/>
</dbReference>
<dbReference type="EMBL" id="UYYA01000002">
    <property type="protein sequence ID" value="VDM51613.1"/>
    <property type="molecule type" value="Genomic_DNA"/>
</dbReference>
<evidence type="ECO:0000313" key="1">
    <source>
        <dbReference type="EMBL" id="VDM51613.1"/>
    </source>
</evidence>
<sequence>MSTLCSYDEIYKICTSHFDLLPYNDSETKFTIIVSCVMSSFRIKSRLLYIVTTQEHLNDCGTFYFSFFI</sequence>
<name>A0A0R3P9F2_ANGCS</name>
<accession>A0A0R3P9F2</accession>
<dbReference type="AlphaFoldDB" id="A0A0R3P9F2"/>
<evidence type="ECO:0000313" key="3">
    <source>
        <dbReference type="WBParaSite" id="ACOC_0000002701-mRNA-1"/>
    </source>
</evidence>
<proteinExistence type="predicted"/>
<reference evidence="1 2" key="2">
    <citation type="submission" date="2018-11" db="EMBL/GenBank/DDBJ databases">
        <authorList>
            <consortium name="Pathogen Informatics"/>
        </authorList>
    </citation>
    <scope>NUCLEOTIDE SEQUENCE [LARGE SCALE GENOMIC DNA]</scope>
    <source>
        <strain evidence="1 2">Costa Rica</strain>
    </source>
</reference>
<keyword evidence="2" id="KW-1185">Reference proteome</keyword>
<organism evidence="3">
    <name type="scientific">Angiostrongylus costaricensis</name>
    <name type="common">Nematode worm</name>
    <dbReference type="NCBI Taxonomy" id="334426"/>
    <lineage>
        <taxon>Eukaryota</taxon>
        <taxon>Metazoa</taxon>
        <taxon>Ecdysozoa</taxon>
        <taxon>Nematoda</taxon>
        <taxon>Chromadorea</taxon>
        <taxon>Rhabditida</taxon>
        <taxon>Rhabditina</taxon>
        <taxon>Rhabditomorpha</taxon>
        <taxon>Strongyloidea</taxon>
        <taxon>Metastrongylidae</taxon>
        <taxon>Angiostrongylus</taxon>
    </lineage>
</organism>